<dbReference type="Proteomes" id="UP000231092">
    <property type="component" value="Unassembled WGS sequence"/>
</dbReference>
<reference evidence="1 2" key="1">
    <citation type="submission" date="2017-11" db="EMBL/GenBank/DDBJ databases">
        <title>Understudied soil microbes with underappreciated capabilities: Untangling the Clostridium saccharolyticum group.</title>
        <authorList>
            <person name="Leschine S."/>
        </authorList>
    </citation>
    <scope>NUCLEOTIDE SEQUENCE [LARGE SCALE GENOMIC DNA]</scope>
    <source>
        <strain evidence="1 2">18A</strain>
    </source>
</reference>
<comment type="caution">
    <text evidence="1">The sequence shown here is derived from an EMBL/GenBank/DDBJ whole genome shotgun (WGS) entry which is preliminary data.</text>
</comment>
<organism evidence="1 2">
    <name type="scientific">[Clostridium] celerecrescens 18A</name>
    <dbReference type="NCBI Taxonomy" id="1286362"/>
    <lineage>
        <taxon>Bacteria</taxon>
        <taxon>Bacillati</taxon>
        <taxon>Bacillota</taxon>
        <taxon>Clostridia</taxon>
        <taxon>Lachnospirales</taxon>
        <taxon>Lachnospiraceae</taxon>
        <taxon>Lacrimispora</taxon>
    </lineage>
</organism>
<proteinExistence type="predicted"/>
<dbReference type="OrthoDB" id="2067703at2"/>
<gene>
    <name evidence="1" type="ORF">H171_1243</name>
</gene>
<accession>A0A2M8Z2T4</accession>
<name>A0A2M8Z2T4_9FIRM</name>
<dbReference type="RefSeq" id="WP_100304358.1">
    <property type="nucleotide sequence ID" value="NZ_PGET01000001.1"/>
</dbReference>
<dbReference type="EMBL" id="PGET01000001">
    <property type="protein sequence ID" value="PJJ27767.1"/>
    <property type="molecule type" value="Genomic_DNA"/>
</dbReference>
<sequence length="106" mass="12479">MTLSTQKPTREERAAMTKDELLRAVWLLDDVLESLRWIPIKERQPKYDGEYETTVRTLPGFKGVSPGVVQNVRMVYVSGKWKSQWFQEIPYYEVLAWREVAEPFKG</sequence>
<dbReference type="AlphaFoldDB" id="A0A2M8Z2T4"/>
<evidence type="ECO:0000313" key="1">
    <source>
        <dbReference type="EMBL" id="PJJ27767.1"/>
    </source>
</evidence>
<protein>
    <submittedName>
        <fullName evidence="1">Uncharacterized protein</fullName>
    </submittedName>
</protein>
<evidence type="ECO:0000313" key="2">
    <source>
        <dbReference type="Proteomes" id="UP000231092"/>
    </source>
</evidence>